<protein>
    <submittedName>
        <fullName evidence="2">UPB1</fullName>
        <ecNumber evidence="2">3.5.1.6</ecNumber>
    </submittedName>
</protein>
<dbReference type="EC" id="3.5.1.6" evidence="2"/>
<comment type="caution">
    <text evidence="2">The sequence shown here is derived from an EMBL/GenBank/DDBJ whole genome shotgun (WGS) entry which is preliminary data.</text>
</comment>
<evidence type="ECO:0000256" key="1">
    <source>
        <dbReference type="SAM" id="MobiDB-lite"/>
    </source>
</evidence>
<proteinExistence type="predicted"/>
<keyword evidence="2" id="KW-0378">Hydrolase</keyword>
<keyword evidence="3" id="KW-1185">Reference proteome</keyword>
<evidence type="ECO:0000313" key="2">
    <source>
        <dbReference type="EMBL" id="CAG2250893.1"/>
    </source>
</evidence>
<feature type="compositionally biased region" description="Basic and acidic residues" evidence="1">
    <location>
        <begin position="39"/>
        <end position="80"/>
    </location>
</feature>
<accession>A0A8S3V9Q6</accession>
<reference evidence="2" key="1">
    <citation type="submission" date="2021-03" db="EMBL/GenBank/DDBJ databases">
        <authorList>
            <person name="Bekaert M."/>
        </authorList>
    </citation>
    <scope>NUCLEOTIDE SEQUENCE</scope>
</reference>
<sequence length="153" mass="18108">MAAELESLEKSLQKNVPPQELADVWRILYGKELRLDEEQKKHGEEIRLKEEDIRRQKKADIKTEDMNKNDEVQRNQDEKKTGRRKQNLGNCRKKRNSKVRSYTTSYRADTLLRGGIANFPSWKEEQEKEDIVTLISILAEVKWPPKNWKNMSP</sequence>
<dbReference type="EMBL" id="CAJPWZ010003068">
    <property type="protein sequence ID" value="CAG2250893.1"/>
    <property type="molecule type" value="Genomic_DNA"/>
</dbReference>
<dbReference type="AlphaFoldDB" id="A0A8S3V9Q6"/>
<organism evidence="2 3">
    <name type="scientific">Mytilus edulis</name>
    <name type="common">Blue mussel</name>
    <dbReference type="NCBI Taxonomy" id="6550"/>
    <lineage>
        <taxon>Eukaryota</taxon>
        <taxon>Metazoa</taxon>
        <taxon>Spiralia</taxon>
        <taxon>Lophotrochozoa</taxon>
        <taxon>Mollusca</taxon>
        <taxon>Bivalvia</taxon>
        <taxon>Autobranchia</taxon>
        <taxon>Pteriomorphia</taxon>
        <taxon>Mytilida</taxon>
        <taxon>Mytiloidea</taxon>
        <taxon>Mytilidae</taxon>
        <taxon>Mytilinae</taxon>
        <taxon>Mytilus</taxon>
    </lineage>
</organism>
<feature type="region of interest" description="Disordered" evidence="1">
    <location>
        <begin position="39"/>
        <end position="102"/>
    </location>
</feature>
<dbReference type="Proteomes" id="UP000683360">
    <property type="component" value="Unassembled WGS sequence"/>
</dbReference>
<dbReference type="OrthoDB" id="10458137at2759"/>
<name>A0A8S3V9Q6_MYTED</name>
<evidence type="ECO:0000313" key="3">
    <source>
        <dbReference type="Proteomes" id="UP000683360"/>
    </source>
</evidence>
<feature type="compositionally biased region" description="Basic residues" evidence="1">
    <location>
        <begin position="81"/>
        <end position="98"/>
    </location>
</feature>
<dbReference type="GO" id="GO:0003837">
    <property type="term" value="F:beta-ureidopropionase activity"/>
    <property type="evidence" value="ECO:0007669"/>
    <property type="project" value="UniProtKB-EC"/>
</dbReference>
<gene>
    <name evidence="2" type="ORF">MEDL_62553</name>
</gene>